<evidence type="ECO:0000256" key="6">
    <source>
        <dbReference type="SAM" id="MobiDB-lite"/>
    </source>
</evidence>
<dbReference type="Proteomes" id="UP000008021">
    <property type="component" value="Chromosome 5"/>
</dbReference>
<evidence type="ECO:0000256" key="2">
    <source>
        <dbReference type="ARBA" id="ARBA00023015"/>
    </source>
</evidence>
<evidence type="ECO:0000256" key="1">
    <source>
        <dbReference type="ARBA" id="ARBA00004123"/>
    </source>
</evidence>
<protein>
    <recommendedName>
        <fullName evidence="7">TF-B3 domain-containing protein</fullName>
    </recommendedName>
</protein>
<feature type="domain" description="TF-B3" evidence="7">
    <location>
        <begin position="321"/>
        <end position="412"/>
    </location>
</feature>
<keyword evidence="4" id="KW-0804">Transcription</keyword>
<dbReference type="AlphaFoldDB" id="A0A0E0DT43"/>
<evidence type="ECO:0000259" key="7">
    <source>
        <dbReference type="PROSITE" id="PS50863"/>
    </source>
</evidence>
<dbReference type="InterPro" id="IPR003340">
    <property type="entry name" value="B3_DNA-bd"/>
</dbReference>
<reference evidence="8" key="1">
    <citation type="submission" date="2015-04" db="UniProtKB">
        <authorList>
            <consortium name="EnsemblPlants"/>
        </authorList>
    </citation>
    <scope>IDENTIFICATION</scope>
</reference>
<dbReference type="EnsemblPlants" id="OMERI05G18410.1">
    <property type="protein sequence ID" value="OMERI05G18410.1"/>
    <property type="gene ID" value="OMERI05G18410"/>
</dbReference>
<sequence>MQISAWLYHSTDPIEGNARKGDTYWRQVAATYNSTTEDGRKRDPKQLKGHWHKNTPKVSAFNAIYILCRDNYESGRSEEMLMEQALEIYRARKGHPFTLQYWWKAVCDSPKWNAHVTLLGHAPTKIAAELDVNAPPVEEHEEQPRPMGIKKAKKLKKAGGFVSEQVKEFLKSMVDAKARSVKESIFWAVQGTFLESQCFSFLATWIGGRHIHDLGIKKMSKSLLEAARLQKSTRASPKPRKKFEVGATEVRRSSRARNSVSYKENFDELDSFLRRRRGSRIRNTEQGRDYTGRVASYEQQQRAFKKAERLQNSLDPENPSFVKTMVRSHVSSCFWLGLPTRFCKLHLPSKEYKMVLEDEEGGEFDSVYIGNRTGLSGGWRGFAMHHNLEDGDSLVFELAEPDRFKIHIVKAVDEDVNESEPADEGADGDKDTSTEDAAEQDDSPNAEPLKGAKRRKLRGRR</sequence>
<dbReference type="SUPFAM" id="SSF101936">
    <property type="entry name" value="DNA-binding pseudobarrel domain"/>
    <property type="match status" value="1"/>
</dbReference>
<comment type="subcellular location">
    <subcellularLocation>
        <location evidence="1">Nucleus</location>
    </subcellularLocation>
</comment>
<keyword evidence="5" id="KW-0539">Nucleus</keyword>
<feature type="region of interest" description="Disordered" evidence="6">
    <location>
        <begin position="229"/>
        <end position="249"/>
    </location>
</feature>
<dbReference type="Pfam" id="PF02362">
    <property type="entry name" value="B3"/>
    <property type="match status" value="1"/>
</dbReference>
<dbReference type="GO" id="GO:0003677">
    <property type="term" value="F:DNA binding"/>
    <property type="evidence" value="ECO:0007669"/>
    <property type="project" value="UniProtKB-KW"/>
</dbReference>
<dbReference type="GO" id="GO:0005634">
    <property type="term" value="C:nucleus"/>
    <property type="evidence" value="ECO:0007669"/>
    <property type="project" value="UniProtKB-SubCell"/>
</dbReference>
<proteinExistence type="predicted"/>
<keyword evidence="9" id="KW-1185">Reference proteome</keyword>
<keyword evidence="2" id="KW-0805">Transcription regulation</keyword>
<dbReference type="HOGENOM" id="CLU_593661_0_0_1"/>
<evidence type="ECO:0000313" key="9">
    <source>
        <dbReference type="Proteomes" id="UP000008021"/>
    </source>
</evidence>
<evidence type="ECO:0000256" key="4">
    <source>
        <dbReference type="ARBA" id="ARBA00023163"/>
    </source>
</evidence>
<dbReference type="STRING" id="40149.A0A0E0DT43"/>
<organism evidence="8">
    <name type="scientific">Oryza meridionalis</name>
    <dbReference type="NCBI Taxonomy" id="40149"/>
    <lineage>
        <taxon>Eukaryota</taxon>
        <taxon>Viridiplantae</taxon>
        <taxon>Streptophyta</taxon>
        <taxon>Embryophyta</taxon>
        <taxon>Tracheophyta</taxon>
        <taxon>Spermatophyta</taxon>
        <taxon>Magnoliopsida</taxon>
        <taxon>Liliopsida</taxon>
        <taxon>Poales</taxon>
        <taxon>Poaceae</taxon>
        <taxon>BOP clade</taxon>
        <taxon>Oryzoideae</taxon>
        <taxon>Oryzeae</taxon>
        <taxon>Oryzinae</taxon>
        <taxon>Oryza</taxon>
    </lineage>
</organism>
<feature type="region of interest" description="Disordered" evidence="6">
    <location>
        <begin position="414"/>
        <end position="461"/>
    </location>
</feature>
<accession>A0A0E0DT43</accession>
<dbReference type="Gene3D" id="2.40.330.10">
    <property type="entry name" value="DNA-binding pseudobarrel domain"/>
    <property type="match status" value="1"/>
</dbReference>
<feature type="compositionally biased region" description="Acidic residues" evidence="6">
    <location>
        <begin position="414"/>
        <end position="426"/>
    </location>
</feature>
<evidence type="ECO:0000313" key="8">
    <source>
        <dbReference type="EnsemblPlants" id="OMERI05G18410.1"/>
    </source>
</evidence>
<evidence type="ECO:0000256" key="5">
    <source>
        <dbReference type="ARBA" id="ARBA00023242"/>
    </source>
</evidence>
<dbReference type="Gramene" id="OMERI05G18410.1">
    <property type="protein sequence ID" value="OMERI05G18410.1"/>
    <property type="gene ID" value="OMERI05G18410"/>
</dbReference>
<name>A0A0E0DT43_9ORYZ</name>
<reference evidence="8" key="2">
    <citation type="submission" date="2018-05" db="EMBL/GenBank/DDBJ databases">
        <title>OmerRS3 (Oryza meridionalis Reference Sequence Version 3).</title>
        <authorList>
            <person name="Zhang J."/>
            <person name="Kudrna D."/>
            <person name="Lee S."/>
            <person name="Talag J."/>
            <person name="Welchert J."/>
            <person name="Wing R.A."/>
        </authorList>
    </citation>
    <scope>NUCLEOTIDE SEQUENCE [LARGE SCALE GENOMIC DNA]</scope>
    <source>
        <strain evidence="8">cv. OR44</strain>
    </source>
</reference>
<dbReference type="SMART" id="SM01019">
    <property type="entry name" value="B3"/>
    <property type="match status" value="1"/>
</dbReference>
<feature type="compositionally biased region" description="Basic residues" evidence="6">
    <location>
        <begin position="451"/>
        <end position="461"/>
    </location>
</feature>
<dbReference type="PROSITE" id="PS50863">
    <property type="entry name" value="B3"/>
    <property type="match status" value="1"/>
</dbReference>
<dbReference type="PANTHER" id="PTHR45224:SF16">
    <property type="entry name" value="OS01G0527900 PROTEIN"/>
    <property type="match status" value="1"/>
</dbReference>
<dbReference type="PANTHER" id="PTHR45224">
    <property type="entry name" value="OS01G0527900 PROTEIN-RELATED"/>
    <property type="match status" value="1"/>
</dbReference>
<feature type="compositionally biased region" description="Acidic residues" evidence="6">
    <location>
        <begin position="434"/>
        <end position="444"/>
    </location>
</feature>
<dbReference type="CDD" id="cd10017">
    <property type="entry name" value="B3_DNA"/>
    <property type="match status" value="1"/>
</dbReference>
<dbReference type="InterPro" id="IPR015300">
    <property type="entry name" value="DNA-bd_pseudobarrel_sf"/>
</dbReference>
<keyword evidence="3" id="KW-0238">DNA-binding</keyword>
<evidence type="ECO:0000256" key="3">
    <source>
        <dbReference type="ARBA" id="ARBA00023125"/>
    </source>
</evidence>